<gene>
    <name evidence="2" type="ORF">HII31_01049</name>
</gene>
<reference evidence="2" key="1">
    <citation type="submission" date="2020-04" db="EMBL/GenBank/DDBJ databases">
        <title>Draft genome resource of the tomato pathogen Pseudocercospora fuligena.</title>
        <authorList>
            <person name="Zaccaron A."/>
        </authorList>
    </citation>
    <scope>NUCLEOTIDE SEQUENCE</scope>
    <source>
        <strain evidence="2">PF001</strain>
    </source>
</reference>
<comment type="caution">
    <text evidence="2">The sequence shown here is derived from an EMBL/GenBank/DDBJ whole genome shotgun (WGS) entry which is preliminary data.</text>
</comment>
<evidence type="ECO:0000313" key="3">
    <source>
        <dbReference type="Proteomes" id="UP000660729"/>
    </source>
</evidence>
<dbReference type="OrthoDB" id="5275938at2759"/>
<feature type="non-terminal residue" evidence="2">
    <location>
        <position position="1"/>
    </location>
</feature>
<accession>A0A8H6RUS8</accession>
<evidence type="ECO:0000313" key="2">
    <source>
        <dbReference type="EMBL" id="KAF7197546.1"/>
    </source>
</evidence>
<dbReference type="EMBL" id="JABCIY010000011">
    <property type="protein sequence ID" value="KAF7197546.1"/>
    <property type="molecule type" value="Genomic_DNA"/>
</dbReference>
<proteinExistence type="predicted"/>
<dbReference type="InterPro" id="IPR000210">
    <property type="entry name" value="BTB/POZ_dom"/>
</dbReference>
<dbReference type="PROSITE" id="PS50097">
    <property type="entry name" value="BTB"/>
    <property type="match status" value="1"/>
</dbReference>
<dbReference type="Proteomes" id="UP000660729">
    <property type="component" value="Unassembled WGS sequence"/>
</dbReference>
<dbReference type="Gene3D" id="3.30.710.10">
    <property type="entry name" value="Potassium Channel Kv1.1, Chain A"/>
    <property type="match status" value="1"/>
</dbReference>
<dbReference type="AlphaFoldDB" id="A0A8H6RUS8"/>
<protein>
    <recommendedName>
        <fullName evidence="1">BTB domain-containing protein</fullName>
    </recommendedName>
</protein>
<evidence type="ECO:0000259" key="1">
    <source>
        <dbReference type="PROSITE" id="PS50097"/>
    </source>
</evidence>
<keyword evidence="3" id="KW-1185">Reference proteome</keyword>
<organism evidence="2 3">
    <name type="scientific">Pseudocercospora fuligena</name>
    <dbReference type="NCBI Taxonomy" id="685502"/>
    <lineage>
        <taxon>Eukaryota</taxon>
        <taxon>Fungi</taxon>
        <taxon>Dikarya</taxon>
        <taxon>Ascomycota</taxon>
        <taxon>Pezizomycotina</taxon>
        <taxon>Dothideomycetes</taxon>
        <taxon>Dothideomycetidae</taxon>
        <taxon>Mycosphaerellales</taxon>
        <taxon>Mycosphaerellaceae</taxon>
        <taxon>Pseudocercospora</taxon>
    </lineage>
</organism>
<dbReference type="InterPro" id="IPR011333">
    <property type="entry name" value="SKP1/BTB/POZ_sf"/>
</dbReference>
<feature type="domain" description="BTB" evidence="1">
    <location>
        <begin position="47"/>
        <end position="119"/>
    </location>
</feature>
<name>A0A8H6RUS8_9PEZI</name>
<sequence>ARATSNWALQKLISTLATSDFHNLTTHWVDFTTAMVSNDVLDIAADGDVVLICAASEKAEISYRLRVSSAVLNLASPVFKALLSPKFREGNALAANGYVEVPLPDDAAEPMIMMLKALHFDPDIMKHIPESLEILTTSISADKYDCSIAMGHSAFYWISIRSEEFAIDEIHDLLVASNHFRQENLFNKLCKDLIMHSPQLIEASGAAKAAGLEELFANLEEARTLDLKEVRIFLEDALSYEAGYENEMGSTGCARSSFCFYEARRTQALLKKLYQMSIWPSNELESQSLSECIDKLRDIGTDWLKGIEPCSKKCDGMGFIDASGTVAKFQEQADEIEREQGHFCLHCVRQGTAQRIAPENACEHSQDSSGMEE</sequence>